<sequence length="1730" mass="191718">MENAENRSERKRGRKRKRIDVQNVEVDADGKKRLGGRGKALVGRYVRKEFDGSGAFLGKIVFYDSGLYRVDYEDGDCEDLEASEVKEYLIQESVISGEWVERKKKLDGLVSDKGVKVQNDIKVGEMVPVDSSEVVADDTVKSEVENLAPVELAKCFKDDRVEVSAVSDVSNPGCELSSAVANHDLEEVLVNSDGNSDSLTGSCEDDTDQDLGPEVEVPSVPQPELPPSSRNVGIPEEYVSQLFSVYSFLRSFSIQLFLSPFKLDDFVGSLNCTVPNTLLDSIHVALLRALRHHFEKLSSEGSEVASKCLRGVDWSLLDALTWPVFVVHYLLVMGYTDGPEWKGFYTHALKKDYYTLSVGRKLAILQILCDDTMDTEELRAEIDMREELEVGMDSETGIGVASANVPRRVHPRNAKTSACKDQEVRDFIGQNHEMKSNCDAGQLISKGYGQDASSQVDQDSNGDECRLCGMDGILLCCDGCPASYHSRCIGVSKMFIPDGPWYCPECSIKKTGPRISGGTTLAGAHMFGIDEYEQAFIGACDHLLVLSASMKAGSCLRYYNQSDIPNVLQTLQLSAQHISMYSEICKGIIQYWSIPAGIVSFCETSINGEHKEDSKSTILGTVGHSVSEMTETEDTLSCVSGSSLGTMILNNTSSLNTMMNLDLAGQHGNEGTTEVQAGLLARTMVPGEIQVSSTISAGPVSESADAMGLKKNENSCAAITTCTSKNMVGSLKEQVGGPALTKLVIRHKEKLGVGDGDHPNSVNDYLYMGSSFKTHGYINYYLHGNFAALAAANLAVLTSEEKQVSEGHASDRRKFISANFALQAKAFSLAATRFFWPHTEKKLIEVPRERCSWCIACKAQVVSKRGCLLNAAASNAIKGAMKILGGLRPLKTGEGTLPGIATYIMFMEESLSGLTMGPFQTVAFRREWCGRVEKANSLSALKMLLLELEENIRPIGLSGDWHKLVDGWSADFPVIQNATAVVGSTQKRKPGRRGRKPSVITEVNPNYCQDTLTDFTWWRGGMLSKLLFHKGSLPRPLVKKAARQGGSRKIPGIYYPEGSETPKRTRRLVWRTAVDMSRNTSQLALQVRHLDFYVRWNDLVRPELSVQDTKGPETEASAFRNAYVCDKKIMDNEIRYGVAFGSQKHLSSRIMKTIIEVEKSQDGKEKYWFPETRIPLYLIKEYEEHCMKVLSASGNMPVNAEAKLQRRLRVSHKDVFSYLARKRDRFEKHACGVCKLDVLLGDSVNCSACEGICHVQCTFSSRVQISGEVEFLITCKQCYQNKAVGQNNYESPTSPLLLQGQEFPNDTVIKQAEKLPAGEQLSHSPDALQHTANSKPINASKSANKSKRKLATWGLIWKKKDSEDGTDFRLRNILHKGNIDMDRSAVMCHLCRKPYNPDLTYIRCQACANWYHAEAVELDESKILNLVGFKCCRCRRIKSPVCPYSDADNKKQLEEKKIRIKPPKQESQEKKPELVLASQHVKVEHANTMLPKKEEVAYVADDPLLFTHSRVEQHAKFDSNANFEWNTVNEWNTGISSSSGPQKLPVRRHNKRETDADVHSFASDSSHIEMSTFAGNTLNPAEESLLPSAEWGSAKGYDDDVMFGYKGASYEDMEFEPQTYFSFNELLESDDGGPSAGVGSSSGNVGETWENFCLFPSGEVGQASTDQLGPMTPSEHVINTVPCKMCSHTEPCPDLSCQICGLKIHSHCSPWEEQTFKDDGWKCGNCREWC</sequence>
<protein>
    <submittedName>
        <fullName evidence="1">Uncharacterized protein</fullName>
    </submittedName>
</protein>
<organism evidence="1 2">
    <name type="scientific">Catharanthus roseus</name>
    <name type="common">Madagascar periwinkle</name>
    <name type="synonym">Vinca rosea</name>
    <dbReference type="NCBI Taxonomy" id="4058"/>
    <lineage>
        <taxon>Eukaryota</taxon>
        <taxon>Viridiplantae</taxon>
        <taxon>Streptophyta</taxon>
        <taxon>Embryophyta</taxon>
        <taxon>Tracheophyta</taxon>
        <taxon>Spermatophyta</taxon>
        <taxon>Magnoliopsida</taxon>
        <taxon>eudicotyledons</taxon>
        <taxon>Gunneridae</taxon>
        <taxon>Pentapetalae</taxon>
        <taxon>asterids</taxon>
        <taxon>lamiids</taxon>
        <taxon>Gentianales</taxon>
        <taxon>Apocynaceae</taxon>
        <taxon>Rauvolfioideae</taxon>
        <taxon>Vinceae</taxon>
        <taxon>Catharanthinae</taxon>
        <taxon>Catharanthus</taxon>
    </lineage>
</organism>
<gene>
    <name evidence="1" type="ORF">M9H77_16364</name>
</gene>
<evidence type="ECO:0000313" key="2">
    <source>
        <dbReference type="Proteomes" id="UP001060085"/>
    </source>
</evidence>
<evidence type="ECO:0000313" key="1">
    <source>
        <dbReference type="EMBL" id="KAI5666511.1"/>
    </source>
</evidence>
<proteinExistence type="predicted"/>
<keyword evidence="2" id="KW-1185">Reference proteome</keyword>
<dbReference type="EMBL" id="CM044704">
    <property type="protein sequence ID" value="KAI5666511.1"/>
    <property type="molecule type" value="Genomic_DNA"/>
</dbReference>
<reference evidence="2" key="1">
    <citation type="journal article" date="2023" name="Nat. Plants">
        <title>Single-cell RNA sequencing provides a high-resolution roadmap for understanding the multicellular compartmentation of specialized metabolism.</title>
        <authorList>
            <person name="Sun S."/>
            <person name="Shen X."/>
            <person name="Li Y."/>
            <person name="Li Y."/>
            <person name="Wang S."/>
            <person name="Li R."/>
            <person name="Zhang H."/>
            <person name="Shen G."/>
            <person name="Guo B."/>
            <person name="Wei J."/>
            <person name="Xu J."/>
            <person name="St-Pierre B."/>
            <person name="Chen S."/>
            <person name="Sun C."/>
        </authorList>
    </citation>
    <scope>NUCLEOTIDE SEQUENCE [LARGE SCALE GENOMIC DNA]</scope>
</reference>
<comment type="caution">
    <text evidence="1">The sequence shown here is derived from an EMBL/GenBank/DDBJ whole genome shotgun (WGS) entry which is preliminary data.</text>
</comment>
<accession>A0ACC0B1J6</accession>
<dbReference type="Proteomes" id="UP001060085">
    <property type="component" value="Linkage Group LG04"/>
</dbReference>
<name>A0ACC0B1J6_CATRO</name>